<reference evidence="3 4" key="1">
    <citation type="submission" date="2018-05" db="EMBL/GenBank/DDBJ databases">
        <title>Genomic Encyclopedia of Type Strains, Phase IV (KMG-IV): sequencing the most valuable type-strain genomes for metagenomic binning, comparative biology and taxonomic classification.</title>
        <authorList>
            <person name="Goeker M."/>
        </authorList>
    </citation>
    <scope>NUCLEOTIDE SEQUENCE [LARGE SCALE GENOMIC DNA]</scope>
    <source>
        <strain evidence="3 4">DSM 16791</strain>
    </source>
</reference>
<dbReference type="GO" id="GO:0008610">
    <property type="term" value="P:lipid biosynthetic process"/>
    <property type="evidence" value="ECO:0007669"/>
    <property type="project" value="InterPro"/>
</dbReference>
<dbReference type="InterPro" id="IPR007072">
    <property type="entry name" value="RNMT_CmcI"/>
</dbReference>
<accession>A0A317PPQ8</accession>
<dbReference type="PANTHER" id="PTHR40048:SF1">
    <property type="entry name" value="RHAMNOSYL O-METHYLTRANSFERASE"/>
    <property type="match status" value="1"/>
</dbReference>
<dbReference type="AlphaFoldDB" id="A0A317PPQ8"/>
<keyword evidence="2" id="KW-0808">Transferase</keyword>
<keyword evidence="4" id="KW-1185">Reference proteome</keyword>
<dbReference type="Pfam" id="PF04989">
    <property type="entry name" value="RMNT_CmcI"/>
    <property type="match status" value="1"/>
</dbReference>
<evidence type="ECO:0000313" key="4">
    <source>
        <dbReference type="Proteomes" id="UP000246352"/>
    </source>
</evidence>
<dbReference type="Gene3D" id="3.40.50.150">
    <property type="entry name" value="Vaccinia Virus protein VP39"/>
    <property type="match status" value="1"/>
</dbReference>
<gene>
    <name evidence="3" type="ORF">DFR52_102212</name>
</gene>
<comment type="caution">
    <text evidence="3">The sequence shown here is derived from an EMBL/GenBank/DDBJ whole genome shotgun (WGS) entry which is preliminary data.</text>
</comment>
<organism evidence="3 4">
    <name type="scientific">Hoeflea marina</name>
    <dbReference type="NCBI Taxonomy" id="274592"/>
    <lineage>
        <taxon>Bacteria</taxon>
        <taxon>Pseudomonadati</taxon>
        <taxon>Pseudomonadota</taxon>
        <taxon>Alphaproteobacteria</taxon>
        <taxon>Hyphomicrobiales</taxon>
        <taxon>Rhizobiaceae</taxon>
        <taxon>Hoeflea</taxon>
    </lineage>
</organism>
<evidence type="ECO:0000256" key="1">
    <source>
        <dbReference type="ARBA" id="ARBA00022603"/>
    </source>
</evidence>
<dbReference type="GO" id="GO:0071770">
    <property type="term" value="P:DIM/DIP cell wall layer assembly"/>
    <property type="evidence" value="ECO:0007669"/>
    <property type="project" value="TreeGrafter"/>
</dbReference>
<dbReference type="RefSeq" id="WP_158284893.1">
    <property type="nucleotide sequence ID" value="NZ_QGTR01000002.1"/>
</dbReference>
<dbReference type="GO" id="GO:0008168">
    <property type="term" value="F:methyltransferase activity"/>
    <property type="evidence" value="ECO:0007669"/>
    <property type="project" value="UniProtKB-KW"/>
</dbReference>
<evidence type="ECO:0000313" key="3">
    <source>
        <dbReference type="EMBL" id="PWW01550.1"/>
    </source>
</evidence>
<dbReference type="GO" id="GO:0005886">
    <property type="term" value="C:plasma membrane"/>
    <property type="evidence" value="ECO:0007669"/>
    <property type="project" value="TreeGrafter"/>
</dbReference>
<keyword evidence="1" id="KW-0489">Methyltransferase</keyword>
<name>A0A317PPQ8_9HYPH</name>
<dbReference type="InterPro" id="IPR029063">
    <property type="entry name" value="SAM-dependent_MTases_sf"/>
</dbReference>
<dbReference type="GO" id="GO:0032259">
    <property type="term" value="P:methylation"/>
    <property type="evidence" value="ECO:0007669"/>
    <property type="project" value="UniProtKB-KW"/>
</dbReference>
<dbReference type="SUPFAM" id="SSF53335">
    <property type="entry name" value="S-adenosyl-L-methionine-dependent methyltransferases"/>
    <property type="match status" value="1"/>
</dbReference>
<dbReference type="EMBL" id="QGTR01000002">
    <property type="protein sequence ID" value="PWW01550.1"/>
    <property type="molecule type" value="Genomic_DNA"/>
</dbReference>
<dbReference type="PANTHER" id="PTHR40048">
    <property type="entry name" value="RHAMNOSYL O-METHYLTRANSFERASE"/>
    <property type="match status" value="1"/>
</dbReference>
<dbReference type="Proteomes" id="UP000246352">
    <property type="component" value="Unassembled WGS sequence"/>
</dbReference>
<protein>
    <submittedName>
        <fullName evidence="3">Cephalosporin hydroxylase</fullName>
    </submittedName>
</protein>
<sequence length="242" mass="26858">MTFEDFETVALERRRLMALDAELEGTSRAWLNTSFKHRYGYNFHWLGRPVLKYPQDLVMMQMIIHSVRPTIIVETGVAFGGSLLFLASVLNFVSPEGRVIGVEKGLLDSTREAVETGPLSHMISLLEGDSVSPDTIATIRSQIRQDDTVMVVLDSDHSKAHVLDELESYAPLVSPGSFIIVFDTFIENLDGPIEDREFGPGNSPLLAVEEFLAGNPDFGSDLSVDERLLISEAPLGYLKCLR</sequence>
<dbReference type="OrthoDB" id="189417at2"/>
<evidence type="ECO:0000256" key="2">
    <source>
        <dbReference type="ARBA" id="ARBA00022679"/>
    </source>
</evidence>
<proteinExistence type="predicted"/>